<protein>
    <submittedName>
        <fullName evidence="8">Chromate transporter</fullName>
    </submittedName>
</protein>
<dbReference type="GO" id="GO:0015109">
    <property type="term" value="F:chromate transmembrane transporter activity"/>
    <property type="evidence" value="ECO:0007669"/>
    <property type="project" value="InterPro"/>
</dbReference>
<dbReference type="AlphaFoldDB" id="A0A2N3PMJ2"/>
<feature type="transmembrane region" description="Helical" evidence="7">
    <location>
        <begin position="151"/>
        <end position="184"/>
    </location>
</feature>
<keyword evidence="6 7" id="KW-0472">Membrane</keyword>
<reference evidence="9" key="1">
    <citation type="submission" date="2017-12" db="EMBL/GenBank/DDBJ databases">
        <title>Draft genome sequence of Telmatospirillum siberiense 26-4b1T, an acidotolerant peatland alphaproteobacterium potentially involved in sulfur cycling.</title>
        <authorList>
            <person name="Hausmann B."/>
            <person name="Pjevac P."/>
            <person name="Schreck K."/>
            <person name="Herbold C.W."/>
            <person name="Daims H."/>
            <person name="Wagner M."/>
            <person name="Pester M."/>
            <person name="Loy A."/>
        </authorList>
    </citation>
    <scope>NUCLEOTIDE SEQUENCE [LARGE SCALE GENOMIC DNA]</scope>
    <source>
        <strain evidence="9">26-4b1</strain>
    </source>
</reference>
<dbReference type="PANTHER" id="PTHR43663">
    <property type="entry name" value="CHROMATE TRANSPORT PROTEIN-RELATED"/>
    <property type="match status" value="1"/>
</dbReference>
<keyword evidence="5 7" id="KW-1133">Transmembrane helix</keyword>
<evidence type="ECO:0000256" key="5">
    <source>
        <dbReference type="ARBA" id="ARBA00022989"/>
    </source>
</evidence>
<keyword evidence="9" id="KW-1185">Reference proteome</keyword>
<comment type="similarity">
    <text evidence="2">Belongs to the chromate ion transporter (CHR) (TC 2.A.51) family.</text>
</comment>
<dbReference type="InterPro" id="IPR003370">
    <property type="entry name" value="Chromate_transpt"/>
</dbReference>
<feature type="transmembrane region" description="Helical" evidence="7">
    <location>
        <begin position="21"/>
        <end position="44"/>
    </location>
</feature>
<name>A0A2N3PMJ2_9PROT</name>
<organism evidence="8 9">
    <name type="scientific">Telmatospirillum siberiense</name>
    <dbReference type="NCBI Taxonomy" id="382514"/>
    <lineage>
        <taxon>Bacteria</taxon>
        <taxon>Pseudomonadati</taxon>
        <taxon>Pseudomonadota</taxon>
        <taxon>Alphaproteobacteria</taxon>
        <taxon>Rhodospirillales</taxon>
        <taxon>Rhodospirillaceae</taxon>
        <taxon>Telmatospirillum</taxon>
    </lineage>
</organism>
<dbReference type="PANTHER" id="PTHR43663:SF1">
    <property type="entry name" value="CHROMATE TRANSPORTER"/>
    <property type="match status" value="1"/>
</dbReference>
<dbReference type="GO" id="GO:0005886">
    <property type="term" value="C:plasma membrane"/>
    <property type="evidence" value="ECO:0007669"/>
    <property type="project" value="UniProtKB-SubCell"/>
</dbReference>
<sequence>MTNEETPSPPPAAASVGRAQLFLGFLKIGLMGFGGVAAVARHVIVIDRAWLSEKDYASLLGIGQVLPGPNVVNVSIMIGDRFRGPLGSICALAGLMSMPLVILIALAALYQQFSAVPEVQAGIAGTAAAAAGLVVGTALKMARKLKPTRMALLFGFIAFTAVGIIHLPMLPTVLVAAPISILAVLWERKRQ</sequence>
<dbReference type="Proteomes" id="UP000233293">
    <property type="component" value="Unassembled WGS sequence"/>
</dbReference>
<dbReference type="EMBL" id="PIUM01000049">
    <property type="protein sequence ID" value="PKU21612.1"/>
    <property type="molecule type" value="Genomic_DNA"/>
</dbReference>
<dbReference type="Pfam" id="PF02417">
    <property type="entry name" value="Chromate_transp"/>
    <property type="match status" value="1"/>
</dbReference>
<dbReference type="RefSeq" id="WP_101253553.1">
    <property type="nucleotide sequence ID" value="NZ_PIUM01000049.1"/>
</dbReference>
<evidence type="ECO:0000256" key="6">
    <source>
        <dbReference type="ARBA" id="ARBA00023136"/>
    </source>
</evidence>
<comment type="caution">
    <text evidence="8">The sequence shown here is derived from an EMBL/GenBank/DDBJ whole genome shotgun (WGS) entry which is preliminary data.</text>
</comment>
<evidence type="ECO:0000256" key="2">
    <source>
        <dbReference type="ARBA" id="ARBA00005262"/>
    </source>
</evidence>
<evidence type="ECO:0000256" key="3">
    <source>
        <dbReference type="ARBA" id="ARBA00022475"/>
    </source>
</evidence>
<proteinExistence type="inferred from homology"/>
<feature type="transmembrane region" description="Helical" evidence="7">
    <location>
        <begin position="90"/>
        <end position="113"/>
    </location>
</feature>
<evidence type="ECO:0000313" key="8">
    <source>
        <dbReference type="EMBL" id="PKU21612.1"/>
    </source>
</evidence>
<evidence type="ECO:0000313" key="9">
    <source>
        <dbReference type="Proteomes" id="UP000233293"/>
    </source>
</evidence>
<gene>
    <name evidence="8" type="ORF">CWS72_25730</name>
</gene>
<keyword evidence="3" id="KW-1003">Cell membrane</keyword>
<comment type="subcellular location">
    <subcellularLocation>
        <location evidence="1">Cell membrane</location>
        <topology evidence="1">Multi-pass membrane protein</topology>
    </subcellularLocation>
</comment>
<evidence type="ECO:0000256" key="4">
    <source>
        <dbReference type="ARBA" id="ARBA00022692"/>
    </source>
</evidence>
<accession>A0A2N3PMJ2</accession>
<keyword evidence="4 7" id="KW-0812">Transmembrane</keyword>
<dbReference type="OrthoDB" id="8969999at2"/>
<evidence type="ECO:0000256" key="7">
    <source>
        <dbReference type="SAM" id="Phobius"/>
    </source>
</evidence>
<evidence type="ECO:0000256" key="1">
    <source>
        <dbReference type="ARBA" id="ARBA00004651"/>
    </source>
</evidence>
<feature type="transmembrane region" description="Helical" evidence="7">
    <location>
        <begin position="119"/>
        <end position="139"/>
    </location>
</feature>
<dbReference type="InterPro" id="IPR052518">
    <property type="entry name" value="CHR_Transporter"/>
</dbReference>